<gene>
    <name evidence="12" type="ORF">OSTQU699_LOCUS2525</name>
</gene>
<reference evidence="12" key="1">
    <citation type="submission" date="2020-12" db="EMBL/GenBank/DDBJ databases">
        <authorList>
            <person name="Iha C."/>
        </authorList>
    </citation>
    <scope>NUCLEOTIDE SEQUENCE</scope>
</reference>
<dbReference type="InterPro" id="IPR001025">
    <property type="entry name" value="BAH_dom"/>
</dbReference>
<dbReference type="PANTHER" id="PTHR10629:SF50">
    <property type="entry name" value="DNA (CYTOSINE-5)-METHYLTRANSFERASE CMT3"/>
    <property type="match status" value="1"/>
</dbReference>
<evidence type="ECO:0000256" key="4">
    <source>
        <dbReference type="ARBA" id="ARBA00022679"/>
    </source>
</evidence>
<comment type="caution">
    <text evidence="12">The sequence shown here is derived from an EMBL/GenBank/DDBJ whole genome shotgun (WGS) entry which is preliminary data.</text>
</comment>
<dbReference type="GO" id="GO:0005634">
    <property type="term" value="C:nucleus"/>
    <property type="evidence" value="ECO:0007669"/>
    <property type="project" value="UniProtKB-SubCell"/>
</dbReference>
<comment type="subcellular location">
    <subcellularLocation>
        <location evidence="1">Nucleus</location>
    </subcellularLocation>
</comment>
<dbReference type="PANTHER" id="PTHR10629">
    <property type="entry name" value="CYTOSINE-SPECIFIC METHYLTRANSFERASE"/>
    <property type="match status" value="1"/>
</dbReference>
<dbReference type="PROSITE" id="PS00094">
    <property type="entry name" value="C5_MTASE_1"/>
    <property type="match status" value="1"/>
</dbReference>
<comment type="similarity">
    <text evidence="9">Belongs to the class I-like SAM-binding methyltransferase superfamily. C5-methyltransferase family.</text>
</comment>
<keyword evidence="6" id="KW-0238">DNA-binding</keyword>
<keyword evidence="7" id="KW-0539">Nucleus</keyword>
<dbReference type="GO" id="GO:0003682">
    <property type="term" value="F:chromatin binding"/>
    <property type="evidence" value="ECO:0007669"/>
    <property type="project" value="InterPro"/>
</dbReference>
<dbReference type="InterPro" id="IPR029063">
    <property type="entry name" value="SAM-dependent_MTases_sf"/>
</dbReference>
<evidence type="ECO:0000313" key="13">
    <source>
        <dbReference type="Proteomes" id="UP000708148"/>
    </source>
</evidence>
<dbReference type="GO" id="GO:0032259">
    <property type="term" value="P:methylation"/>
    <property type="evidence" value="ECO:0007669"/>
    <property type="project" value="UniProtKB-KW"/>
</dbReference>
<dbReference type="InterPro" id="IPR018117">
    <property type="entry name" value="C5_DNA_meth_AS"/>
</dbReference>
<evidence type="ECO:0000256" key="3">
    <source>
        <dbReference type="ARBA" id="ARBA00022603"/>
    </source>
</evidence>
<evidence type="ECO:0000256" key="5">
    <source>
        <dbReference type="ARBA" id="ARBA00022691"/>
    </source>
</evidence>
<dbReference type="InterPro" id="IPR050390">
    <property type="entry name" value="C5-Methyltransferase"/>
</dbReference>
<evidence type="ECO:0000256" key="8">
    <source>
        <dbReference type="PIRSR" id="PIRSR037404-1"/>
    </source>
</evidence>
<dbReference type="GO" id="GO:0006346">
    <property type="term" value="P:DNA methylation-dependent constitutive heterochromatin formation"/>
    <property type="evidence" value="ECO:0007669"/>
    <property type="project" value="InterPro"/>
</dbReference>
<dbReference type="InterPro" id="IPR031303">
    <property type="entry name" value="C5_meth_CS"/>
</dbReference>
<dbReference type="Gene3D" id="2.30.30.490">
    <property type="match status" value="1"/>
</dbReference>
<dbReference type="Gene3D" id="3.90.120.10">
    <property type="entry name" value="DNA Methylase, subunit A, domain 2"/>
    <property type="match status" value="2"/>
</dbReference>
<feature type="region of interest" description="Disordered" evidence="10">
    <location>
        <begin position="957"/>
        <end position="999"/>
    </location>
</feature>
<evidence type="ECO:0000256" key="10">
    <source>
        <dbReference type="SAM" id="MobiDB-lite"/>
    </source>
</evidence>
<dbReference type="PROSITE" id="PS00095">
    <property type="entry name" value="C5_MTASE_2"/>
    <property type="match status" value="1"/>
</dbReference>
<dbReference type="EC" id="2.1.1.37" evidence="2"/>
<dbReference type="AlphaFoldDB" id="A0A8S1IPW6"/>
<evidence type="ECO:0000256" key="7">
    <source>
        <dbReference type="ARBA" id="ARBA00023242"/>
    </source>
</evidence>
<dbReference type="OrthoDB" id="513341at2759"/>
<dbReference type="InterPro" id="IPR043151">
    <property type="entry name" value="BAH_sf"/>
</dbReference>
<dbReference type="Pfam" id="PF00145">
    <property type="entry name" value="DNA_methylase"/>
    <property type="match status" value="2"/>
</dbReference>
<dbReference type="GO" id="GO:0044027">
    <property type="term" value="P:negative regulation of gene expression via chromosomal CpG island methylation"/>
    <property type="evidence" value="ECO:0007669"/>
    <property type="project" value="TreeGrafter"/>
</dbReference>
<feature type="active site" evidence="8 9">
    <location>
        <position position="394"/>
    </location>
</feature>
<sequence length="999" mass="111244">MSGLESSQDETASWNSRWVGRSIGQDHYGRALYDCVELEPFDDADDPIKVCLGDTVEVFPDDAEVAKLPELPDGSERVYVVKVTKLWEKLQGKASGTPAVKYFEGEWFYTIWDTIVLTEVGGKAFLPPEGNGIERLDSRQVFKADQNEGLWGNKFEVGVIKRVVRIVHVTPGHPAPNPGSCDYWWSMMYSKRFYTFRDYDHKPAAARSNRVLKSIDIFSGCGGFSFVAQRNENGRVEVGHAVDIFEDSLRTFQVNHPNTHVHLMHVEEFIFACQKLHQLYDTLDDRDVGNDTVEQGFISGVRVDHPEDDRWDSSKPEVQLPEEVSEDNSWLVFEYNRPSVGAAMDRCWLRQDSIPAGAFSAFLRAARERGTFPCPATTAAGSKDVDFICGGPPCQGLSGLNKSARTKDILEDSRNSQIKAFLKAVMVFKPAFVLLENIQASISKQREDGLYIKFAIVQLLSMGYQTRLGLIASDDQGVPEHRRRCFLWAAKSGSEALPPFPKPVCHSEKWDWGEVPHLQDFAVSIFEDDKGAGKGGELFPPLVTEDALDDLPEVSNFSFTDAMQYKSEPTRPYQLWMRRSPPDWEPSFLDRAAQADMYMHASRQSLFSALTRTAKLKRKDRLNALGQLAMGMSKPEKFEKHVVKLAVADATPGARQMFDLWARHFRASQVLRFGKMVEVELERYEEAAAASQPGPLRDHVPSTCRSIIYDRMLAVPKASPVLDGPDYRDMRGIVEHKDGSCCVGHTHPITRGTTSCKGGGNSTLVKAAGGGGLHRKTVWRTVAGREGAQLKGCPASTVFAGPSQFLVPRRFVKRGTKNCPYGRVELQGSMKVLTCTVQPETTETLHPRQDRTLTVREHARLQGFPDYYVFVGSYKRRRLGGSLIENVSVSSRFKQIGNSVVPAVAAALGRCLLLAAAGRSDPMEPIAAVLDPEFERVMVEAKAKGLRCRMEEPDVQALVHQRHRASSGSGEDGYVSSPTDPEEEQNVVSESASEDNMET</sequence>
<evidence type="ECO:0000256" key="6">
    <source>
        <dbReference type="ARBA" id="ARBA00023125"/>
    </source>
</evidence>
<accession>A0A8S1IPW6</accession>
<evidence type="ECO:0000256" key="9">
    <source>
        <dbReference type="PROSITE-ProRule" id="PRU01016"/>
    </source>
</evidence>
<evidence type="ECO:0000259" key="11">
    <source>
        <dbReference type="PROSITE" id="PS51038"/>
    </source>
</evidence>
<keyword evidence="5 9" id="KW-0949">S-adenosyl-L-methionine</keyword>
<protein>
    <recommendedName>
        <fullName evidence="2">DNA (cytosine-5-)-methyltransferase</fullName>
        <ecNumber evidence="2">2.1.1.37</ecNumber>
    </recommendedName>
</protein>
<keyword evidence="4 9" id="KW-0808">Transferase</keyword>
<dbReference type="GO" id="GO:0003677">
    <property type="term" value="F:DNA binding"/>
    <property type="evidence" value="ECO:0007669"/>
    <property type="project" value="UniProtKB-KW"/>
</dbReference>
<dbReference type="SUPFAM" id="SSF53335">
    <property type="entry name" value="S-adenosyl-L-methionine-dependent methyltransferases"/>
    <property type="match status" value="1"/>
</dbReference>
<evidence type="ECO:0000313" key="12">
    <source>
        <dbReference type="EMBL" id="CAD7697164.1"/>
    </source>
</evidence>
<proteinExistence type="inferred from homology"/>
<dbReference type="GO" id="GO:0003886">
    <property type="term" value="F:DNA (cytosine-5-)-methyltransferase activity"/>
    <property type="evidence" value="ECO:0007669"/>
    <property type="project" value="UniProtKB-EC"/>
</dbReference>
<dbReference type="EMBL" id="CAJHUC010000616">
    <property type="protein sequence ID" value="CAD7697164.1"/>
    <property type="molecule type" value="Genomic_DNA"/>
</dbReference>
<dbReference type="PROSITE" id="PS51038">
    <property type="entry name" value="BAH"/>
    <property type="match status" value="1"/>
</dbReference>
<name>A0A8S1IPW6_9CHLO</name>
<keyword evidence="3 9" id="KW-0489">Methyltransferase</keyword>
<dbReference type="PRINTS" id="PR00105">
    <property type="entry name" value="C5METTRFRASE"/>
</dbReference>
<dbReference type="Gene3D" id="3.40.50.150">
    <property type="entry name" value="Vaccinia Virus protein VP39"/>
    <property type="match status" value="1"/>
</dbReference>
<organism evidence="12 13">
    <name type="scientific">Ostreobium quekettii</name>
    <dbReference type="NCBI Taxonomy" id="121088"/>
    <lineage>
        <taxon>Eukaryota</taxon>
        <taxon>Viridiplantae</taxon>
        <taxon>Chlorophyta</taxon>
        <taxon>core chlorophytes</taxon>
        <taxon>Ulvophyceae</taxon>
        <taxon>TCBD clade</taxon>
        <taxon>Bryopsidales</taxon>
        <taxon>Ostreobineae</taxon>
        <taxon>Ostreobiaceae</taxon>
        <taxon>Ostreobium</taxon>
    </lineage>
</organism>
<keyword evidence="13" id="KW-1185">Reference proteome</keyword>
<feature type="domain" description="BAH" evidence="11">
    <location>
        <begin position="48"/>
        <end position="200"/>
    </location>
</feature>
<dbReference type="InterPro" id="IPR001525">
    <property type="entry name" value="C5_MeTfrase"/>
</dbReference>
<dbReference type="PROSITE" id="PS51679">
    <property type="entry name" value="SAM_MT_C5"/>
    <property type="match status" value="1"/>
</dbReference>
<dbReference type="Proteomes" id="UP000708148">
    <property type="component" value="Unassembled WGS sequence"/>
</dbReference>
<dbReference type="PIRSF" id="PIRSF037404">
    <property type="entry name" value="DNMT1"/>
    <property type="match status" value="1"/>
</dbReference>
<evidence type="ECO:0000256" key="2">
    <source>
        <dbReference type="ARBA" id="ARBA00011975"/>
    </source>
</evidence>
<evidence type="ECO:0000256" key="1">
    <source>
        <dbReference type="ARBA" id="ARBA00004123"/>
    </source>
</evidence>